<feature type="region of interest" description="Disordered" evidence="1">
    <location>
        <begin position="182"/>
        <end position="211"/>
    </location>
</feature>
<dbReference type="EMBL" id="BORW01000001">
    <property type="protein sequence ID" value="GIO65348.1"/>
    <property type="molecule type" value="Genomic_DNA"/>
</dbReference>
<proteinExistence type="predicted"/>
<dbReference type="NCBIfam" id="TIGR02896">
    <property type="entry name" value="spore_III_AF"/>
    <property type="match status" value="1"/>
</dbReference>
<dbReference type="RefSeq" id="WP_212946931.1">
    <property type="nucleotide sequence ID" value="NZ_BORW01000001.1"/>
</dbReference>
<keyword evidence="4" id="KW-1185">Reference proteome</keyword>
<dbReference type="InterPro" id="IPR014245">
    <property type="entry name" value="Spore_III_AF"/>
</dbReference>
<feature type="transmembrane region" description="Helical" evidence="2">
    <location>
        <begin position="33"/>
        <end position="51"/>
    </location>
</feature>
<comment type="caution">
    <text evidence="3">The sequence shown here is derived from an EMBL/GenBank/DDBJ whole genome shotgun (WGS) entry which is preliminary data.</text>
</comment>
<feature type="compositionally biased region" description="Low complexity" evidence="1">
    <location>
        <begin position="193"/>
        <end position="211"/>
    </location>
</feature>
<reference evidence="3 4" key="1">
    <citation type="submission" date="2021-03" db="EMBL/GenBank/DDBJ databases">
        <title>Antimicrobial resistance genes in bacteria isolated from Japanese honey, and their potential for conferring macrolide and lincosamide resistance in the American foulbrood pathogen Paenibacillus larvae.</title>
        <authorList>
            <person name="Okamoto M."/>
            <person name="Kumagai M."/>
            <person name="Kanamori H."/>
            <person name="Takamatsu D."/>
        </authorList>
    </citation>
    <scope>NUCLEOTIDE SEQUENCE [LARGE SCALE GENOMIC DNA]</scope>
    <source>
        <strain evidence="3 4">J21TS3</strain>
    </source>
</reference>
<name>A0ABQ4LQI4_9BACL</name>
<sequence length="243" mass="25845">MAWLSSWLKEVIMVVLLASFVDLILPSRSMERYVKLVLSLLILLTLLGPLIKILTDAADIKIAAVFNGMNQSHEAGGKGSLQQIMDEAKQLQTRQQKQSLEWAAREVAAKMKDQIRKESGEQGADVAVVLAMPEGTAQDANQSPYIKNVTVTIKAGPASEETAAAPPASGEIRIDPVLPVQIEIGGPPKENPSGTESGQEAAASSEENGGANAEAIKRIIGSEWGIDPEIIAVRNGTAENGKL</sequence>
<evidence type="ECO:0000313" key="3">
    <source>
        <dbReference type="EMBL" id="GIO65348.1"/>
    </source>
</evidence>
<protein>
    <recommendedName>
        <fullName evidence="5">Stage III sporulation protein AF</fullName>
    </recommendedName>
</protein>
<evidence type="ECO:0000256" key="1">
    <source>
        <dbReference type="SAM" id="MobiDB-lite"/>
    </source>
</evidence>
<evidence type="ECO:0000313" key="4">
    <source>
        <dbReference type="Proteomes" id="UP000680638"/>
    </source>
</evidence>
<organism evidence="3 4">
    <name type="scientific">Paenibacillus cookii</name>
    <dbReference type="NCBI Taxonomy" id="157839"/>
    <lineage>
        <taxon>Bacteria</taxon>
        <taxon>Bacillati</taxon>
        <taxon>Bacillota</taxon>
        <taxon>Bacilli</taxon>
        <taxon>Bacillales</taxon>
        <taxon>Paenibacillaceae</taxon>
        <taxon>Paenibacillus</taxon>
    </lineage>
</organism>
<feature type="transmembrane region" description="Helical" evidence="2">
    <location>
        <begin position="6"/>
        <end position="26"/>
    </location>
</feature>
<dbReference type="Pfam" id="PF09581">
    <property type="entry name" value="Spore_III_AF"/>
    <property type="match status" value="1"/>
</dbReference>
<evidence type="ECO:0008006" key="5">
    <source>
        <dbReference type="Google" id="ProtNLM"/>
    </source>
</evidence>
<keyword evidence="2" id="KW-0472">Membrane</keyword>
<evidence type="ECO:0000256" key="2">
    <source>
        <dbReference type="SAM" id="Phobius"/>
    </source>
</evidence>
<keyword evidence="2" id="KW-0812">Transmembrane</keyword>
<dbReference type="Proteomes" id="UP000680638">
    <property type="component" value="Unassembled WGS sequence"/>
</dbReference>
<keyword evidence="2" id="KW-1133">Transmembrane helix</keyword>
<gene>
    <name evidence="3" type="ORF">J21TS3_01690</name>
</gene>
<accession>A0ABQ4LQI4</accession>